<sequence>MSLSTKFCLKTSISACVVVLATGANAESLGQKIYTQGGESPAAVACATCHSTNGMGNNSAGFPRLAGLPQGYLAKQLEDFRSGKRANAVMQPIALALKNTEGEAVARYLNALVVDAPSVGLNSTGSLGSVAEKLVKQGDWSRNIPACVACHGVSNTGVGESFPPLVGQSSAYIAAQLNAWRSGTRENDPNELMSHIARSLSDTEVQDLSVYLASLGSEVKQ</sequence>
<name>A0A1H3FZT0_9PSED</name>
<evidence type="ECO:0000313" key="9">
    <source>
        <dbReference type="Proteomes" id="UP000182902"/>
    </source>
</evidence>
<protein>
    <submittedName>
        <fullName evidence="8">Cytochrome c553</fullName>
    </submittedName>
</protein>
<keyword evidence="6" id="KW-0732">Signal</keyword>
<dbReference type="PANTHER" id="PTHR33751">
    <property type="entry name" value="CBB3-TYPE CYTOCHROME C OXIDASE SUBUNIT FIXP"/>
    <property type="match status" value="1"/>
</dbReference>
<dbReference type="InterPro" id="IPR024167">
    <property type="entry name" value="Cytochrome_c4-like"/>
</dbReference>
<evidence type="ECO:0000313" key="8">
    <source>
        <dbReference type="EMBL" id="SDX96593.1"/>
    </source>
</evidence>
<reference evidence="8 9" key="1">
    <citation type="submission" date="2016-10" db="EMBL/GenBank/DDBJ databases">
        <authorList>
            <person name="de Groot N.N."/>
        </authorList>
    </citation>
    <scope>NUCLEOTIDE SEQUENCE [LARGE SCALE GENOMIC DNA]</scope>
    <source>
        <strain evidence="8 9">ICMP 14252</strain>
    </source>
</reference>
<dbReference type="EMBL" id="FNOX01000002">
    <property type="protein sequence ID" value="SDX96593.1"/>
    <property type="molecule type" value="Genomic_DNA"/>
</dbReference>
<keyword evidence="2 5" id="KW-0479">Metal-binding</keyword>
<dbReference type="Gene3D" id="1.10.760.10">
    <property type="entry name" value="Cytochrome c-like domain"/>
    <property type="match status" value="2"/>
</dbReference>
<evidence type="ECO:0000256" key="3">
    <source>
        <dbReference type="ARBA" id="ARBA00023004"/>
    </source>
</evidence>
<dbReference type="PANTHER" id="PTHR33751:SF11">
    <property type="entry name" value="BLL4483 PROTEIN"/>
    <property type="match status" value="1"/>
</dbReference>
<feature type="binding site" description="covalent" evidence="4">
    <location>
        <position position="147"/>
    </location>
    <ligand>
        <name>heme c</name>
        <dbReference type="ChEBI" id="CHEBI:61717"/>
        <label>2</label>
    </ligand>
</feature>
<evidence type="ECO:0000256" key="5">
    <source>
        <dbReference type="PIRSR" id="PIRSR000005-2"/>
    </source>
</evidence>
<organism evidence="8 9">
    <name type="scientific">Pseudomonas salomonii</name>
    <dbReference type="NCBI Taxonomy" id="191391"/>
    <lineage>
        <taxon>Bacteria</taxon>
        <taxon>Pseudomonadati</taxon>
        <taxon>Pseudomonadota</taxon>
        <taxon>Gammaproteobacteria</taxon>
        <taxon>Pseudomonadales</taxon>
        <taxon>Pseudomonadaceae</taxon>
        <taxon>Pseudomonas</taxon>
    </lineage>
</organism>
<accession>A0A1H3FZT0</accession>
<dbReference type="InterPro" id="IPR036909">
    <property type="entry name" value="Cyt_c-like_dom_sf"/>
</dbReference>
<proteinExistence type="predicted"/>
<dbReference type="PROSITE" id="PS51007">
    <property type="entry name" value="CYTC"/>
    <property type="match status" value="2"/>
</dbReference>
<dbReference type="InterPro" id="IPR050597">
    <property type="entry name" value="Cytochrome_c_Oxidase_Subunit"/>
</dbReference>
<feature type="domain" description="Cytochrome c" evidence="7">
    <location>
        <begin position="25"/>
        <end position="113"/>
    </location>
</feature>
<feature type="binding site" description="axial binding residue" evidence="5">
    <location>
        <position position="50"/>
    </location>
    <ligand>
        <name>heme c</name>
        <dbReference type="ChEBI" id="CHEBI:61717"/>
        <label>1</label>
    </ligand>
    <ligandPart>
        <name>Fe</name>
        <dbReference type="ChEBI" id="CHEBI:18248"/>
    </ligandPart>
</feature>
<gene>
    <name evidence="8" type="ORF">SAMN05216247_102305</name>
</gene>
<dbReference type="SUPFAM" id="SSF46626">
    <property type="entry name" value="Cytochrome c"/>
    <property type="match status" value="2"/>
</dbReference>
<dbReference type="GO" id="GO:0005506">
    <property type="term" value="F:iron ion binding"/>
    <property type="evidence" value="ECO:0007669"/>
    <property type="project" value="InterPro"/>
</dbReference>
<feature type="binding site" description="covalent" evidence="4">
    <location>
        <position position="150"/>
    </location>
    <ligand>
        <name>heme c</name>
        <dbReference type="ChEBI" id="CHEBI:61717"/>
        <label>2</label>
    </ligand>
</feature>
<comment type="PTM">
    <text evidence="4">Binds 2 heme c groups covalently per subunit.</text>
</comment>
<feature type="binding site" description="axial binding residue" evidence="5">
    <location>
        <position position="193"/>
    </location>
    <ligand>
        <name>heme c</name>
        <dbReference type="ChEBI" id="CHEBI:61717"/>
        <label>2</label>
    </ligand>
    <ligandPart>
        <name>Fe</name>
        <dbReference type="ChEBI" id="CHEBI:18248"/>
    </ligandPart>
</feature>
<dbReference type="Pfam" id="PF00034">
    <property type="entry name" value="Cytochrom_C"/>
    <property type="match status" value="2"/>
</dbReference>
<feature type="binding site" description="covalent" evidence="4">
    <location>
        <position position="49"/>
    </location>
    <ligand>
        <name>heme c</name>
        <dbReference type="ChEBI" id="CHEBI:61717"/>
        <label>1</label>
    </ligand>
</feature>
<keyword evidence="3 5" id="KW-0408">Iron</keyword>
<feature type="binding site" description="axial binding residue" evidence="5">
    <location>
        <position position="90"/>
    </location>
    <ligand>
        <name>heme c</name>
        <dbReference type="ChEBI" id="CHEBI:61717"/>
        <label>1</label>
    </ligand>
    <ligandPart>
        <name>Fe</name>
        <dbReference type="ChEBI" id="CHEBI:18248"/>
    </ligandPart>
</feature>
<evidence type="ECO:0000256" key="6">
    <source>
        <dbReference type="SAM" id="SignalP"/>
    </source>
</evidence>
<evidence type="ECO:0000256" key="2">
    <source>
        <dbReference type="ARBA" id="ARBA00022723"/>
    </source>
</evidence>
<feature type="binding site" description="covalent" evidence="4">
    <location>
        <position position="46"/>
    </location>
    <ligand>
        <name>heme c</name>
        <dbReference type="ChEBI" id="CHEBI:61717"/>
        <label>1</label>
    </ligand>
</feature>
<feature type="signal peptide" evidence="6">
    <location>
        <begin position="1"/>
        <end position="26"/>
    </location>
</feature>
<feature type="binding site" description="axial binding residue" evidence="5">
    <location>
        <position position="151"/>
    </location>
    <ligand>
        <name>heme c</name>
        <dbReference type="ChEBI" id="CHEBI:61717"/>
        <label>2</label>
    </ligand>
    <ligandPart>
        <name>Fe</name>
        <dbReference type="ChEBI" id="CHEBI:18248"/>
    </ligandPart>
</feature>
<evidence type="ECO:0000256" key="1">
    <source>
        <dbReference type="ARBA" id="ARBA00022617"/>
    </source>
</evidence>
<dbReference type="GO" id="GO:0009055">
    <property type="term" value="F:electron transfer activity"/>
    <property type="evidence" value="ECO:0007669"/>
    <property type="project" value="InterPro"/>
</dbReference>
<evidence type="ECO:0000256" key="4">
    <source>
        <dbReference type="PIRSR" id="PIRSR000005-1"/>
    </source>
</evidence>
<keyword evidence="1 4" id="KW-0349">Heme</keyword>
<dbReference type="GO" id="GO:0042597">
    <property type="term" value="C:periplasmic space"/>
    <property type="evidence" value="ECO:0007669"/>
    <property type="project" value="InterPro"/>
</dbReference>
<feature type="domain" description="Cytochrome c" evidence="7">
    <location>
        <begin position="133"/>
        <end position="216"/>
    </location>
</feature>
<evidence type="ECO:0000259" key="7">
    <source>
        <dbReference type="PROSITE" id="PS51007"/>
    </source>
</evidence>
<dbReference type="Proteomes" id="UP000182902">
    <property type="component" value="Unassembled WGS sequence"/>
</dbReference>
<dbReference type="PIRSF" id="PIRSF000005">
    <property type="entry name" value="Cytochrome_c4"/>
    <property type="match status" value="1"/>
</dbReference>
<dbReference type="GO" id="GO:0020037">
    <property type="term" value="F:heme binding"/>
    <property type="evidence" value="ECO:0007669"/>
    <property type="project" value="InterPro"/>
</dbReference>
<feature type="chain" id="PRO_5010367505" evidence="6">
    <location>
        <begin position="27"/>
        <end position="221"/>
    </location>
</feature>
<dbReference type="InterPro" id="IPR009056">
    <property type="entry name" value="Cyt_c-like_dom"/>
</dbReference>
<dbReference type="AlphaFoldDB" id="A0A1H3FZT0"/>